<dbReference type="InterPro" id="IPR003711">
    <property type="entry name" value="CarD-like/TRCF_RID"/>
</dbReference>
<gene>
    <name evidence="3" type="ORF">GCM10025868_14400</name>
</gene>
<protein>
    <recommendedName>
        <fullName evidence="2">CarD-like/TRCF RNAP-interacting domain-containing protein</fullName>
    </recommendedName>
</protein>
<sequence length="87" mass="9697">MHEQHGVGRFVEMVQRTVQGATREYLVIEYASSKRGQPGDRLFVPSDALDQVTKYVGGEAPTLNKARRQRLGEDEGPRAQGGQGDRR</sequence>
<dbReference type="EMBL" id="BSUZ01000001">
    <property type="protein sequence ID" value="GMA86190.1"/>
    <property type="molecule type" value="Genomic_DNA"/>
</dbReference>
<proteinExistence type="predicted"/>
<dbReference type="SMART" id="SM01058">
    <property type="entry name" value="CarD_TRCF"/>
    <property type="match status" value="1"/>
</dbReference>
<dbReference type="Proteomes" id="UP001157017">
    <property type="component" value="Unassembled WGS sequence"/>
</dbReference>
<organism evidence="3 4">
    <name type="scientific">Angustibacter aerolatus</name>
    <dbReference type="NCBI Taxonomy" id="1162965"/>
    <lineage>
        <taxon>Bacteria</taxon>
        <taxon>Bacillati</taxon>
        <taxon>Actinomycetota</taxon>
        <taxon>Actinomycetes</taxon>
        <taxon>Kineosporiales</taxon>
        <taxon>Kineosporiaceae</taxon>
    </lineage>
</organism>
<keyword evidence="4" id="KW-1185">Reference proteome</keyword>
<reference evidence="4" key="1">
    <citation type="journal article" date="2019" name="Int. J. Syst. Evol. Microbiol.">
        <title>The Global Catalogue of Microorganisms (GCM) 10K type strain sequencing project: providing services to taxonomists for standard genome sequencing and annotation.</title>
        <authorList>
            <consortium name="The Broad Institute Genomics Platform"/>
            <consortium name="The Broad Institute Genome Sequencing Center for Infectious Disease"/>
            <person name="Wu L."/>
            <person name="Ma J."/>
        </authorList>
    </citation>
    <scope>NUCLEOTIDE SEQUENCE [LARGE SCALE GENOMIC DNA]</scope>
    <source>
        <strain evidence="4">NBRC 108730</strain>
    </source>
</reference>
<evidence type="ECO:0000256" key="1">
    <source>
        <dbReference type="SAM" id="MobiDB-lite"/>
    </source>
</evidence>
<dbReference type="InterPro" id="IPR036101">
    <property type="entry name" value="CarD-like/TRCF_RID_sf"/>
</dbReference>
<feature type="domain" description="CarD-like/TRCF RNAP-interacting" evidence="2">
    <location>
        <begin position="1"/>
        <end position="80"/>
    </location>
</feature>
<name>A0ABQ6JDD2_9ACTN</name>
<accession>A0ABQ6JDD2</accession>
<evidence type="ECO:0000259" key="2">
    <source>
        <dbReference type="SMART" id="SM01058"/>
    </source>
</evidence>
<feature type="region of interest" description="Disordered" evidence="1">
    <location>
        <begin position="55"/>
        <end position="87"/>
    </location>
</feature>
<evidence type="ECO:0000313" key="4">
    <source>
        <dbReference type="Proteomes" id="UP001157017"/>
    </source>
</evidence>
<dbReference type="SUPFAM" id="SSF141259">
    <property type="entry name" value="CarD-like"/>
    <property type="match status" value="1"/>
</dbReference>
<comment type="caution">
    <text evidence="3">The sequence shown here is derived from an EMBL/GenBank/DDBJ whole genome shotgun (WGS) entry which is preliminary data.</text>
</comment>
<dbReference type="Gene3D" id="2.40.10.170">
    <property type="match status" value="1"/>
</dbReference>
<dbReference type="Pfam" id="PF02559">
    <property type="entry name" value="CarD_TRCF_RID"/>
    <property type="match status" value="1"/>
</dbReference>
<evidence type="ECO:0000313" key="3">
    <source>
        <dbReference type="EMBL" id="GMA86190.1"/>
    </source>
</evidence>